<feature type="domain" description="PRC-barrel" evidence="3">
    <location>
        <begin position="188"/>
        <end position="266"/>
    </location>
</feature>
<dbReference type="PANTHER" id="PTHR36505">
    <property type="entry name" value="BLR1072 PROTEIN"/>
    <property type="match status" value="1"/>
</dbReference>
<dbReference type="InterPro" id="IPR027275">
    <property type="entry name" value="PRC-brl_dom"/>
</dbReference>
<reference evidence="4 5" key="1">
    <citation type="submission" date="2019-03" db="EMBL/GenBank/DDBJ databases">
        <title>Genomic Encyclopedia of Type Strains, Phase IV (KMG-IV): sequencing the most valuable type-strain genomes for metagenomic binning, comparative biology and taxonomic classification.</title>
        <authorList>
            <person name="Goeker M."/>
        </authorList>
    </citation>
    <scope>NUCLEOTIDE SEQUENCE [LARGE SCALE GENOMIC DNA]</scope>
    <source>
        <strain evidence="4 5">DSM 11603</strain>
    </source>
</reference>
<dbReference type="OrthoDB" id="7876889at2"/>
<feature type="chain" id="PRO_5020584039" evidence="2">
    <location>
        <begin position="22"/>
        <end position="431"/>
    </location>
</feature>
<dbReference type="Proteomes" id="UP000294958">
    <property type="component" value="Unassembled WGS sequence"/>
</dbReference>
<evidence type="ECO:0000313" key="5">
    <source>
        <dbReference type="Proteomes" id="UP000294958"/>
    </source>
</evidence>
<evidence type="ECO:0000313" key="4">
    <source>
        <dbReference type="EMBL" id="TDR36738.1"/>
    </source>
</evidence>
<evidence type="ECO:0000259" key="3">
    <source>
        <dbReference type="Pfam" id="PF05239"/>
    </source>
</evidence>
<accession>A0A4R6YIK5</accession>
<evidence type="ECO:0000256" key="1">
    <source>
        <dbReference type="SAM" id="MobiDB-lite"/>
    </source>
</evidence>
<dbReference type="Pfam" id="PF05239">
    <property type="entry name" value="PRC"/>
    <property type="match status" value="3"/>
</dbReference>
<feature type="domain" description="PRC-barrel" evidence="3">
    <location>
        <begin position="327"/>
        <end position="408"/>
    </location>
</feature>
<dbReference type="AlphaFoldDB" id="A0A4R6YIK5"/>
<dbReference type="EMBL" id="SNZF01000004">
    <property type="protein sequence ID" value="TDR36738.1"/>
    <property type="molecule type" value="Genomic_DNA"/>
</dbReference>
<proteinExistence type="predicted"/>
<protein>
    <submittedName>
        <fullName evidence="4">PRC-barrel domain protein</fullName>
    </submittedName>
</protein>
<dbReference type="SUPFAM" id="SSF50346">
    <property type="entry name" value="PRC-barrel domain"/>
    <property type="match status" value="3"/>
</dbReference>
<feature type="region of interest" description="Disordered" evidence="1">
    <location>
        <begin position="135"/>
        <end position="167"/>
    </location>
</feature>
<name>A0A4R6YIK5_9HYPH</name>
<keyword evidence="5" id="KW-1185">Reference proteome</keyword>
<dbReference type="PANTHER" id="PTHR36505:SF1">
    <property type="entry name" value="BLR1072 PROTEIN"/>
    <property type="match status" value="1"/>
</dbReference>
<keyword evidence="2" id="KW-0732">Signal</keyword>
<dbReference type="Gene3D" id="2.30.30.240">
    <property type="entry name" value="PRC-barrel domain"/>
    <property type="match status" value="3"/>
</dbReference>
<evidence type="ECO:0000256" key="2">
    <source>
        <dbReference type="SAM" id="SignalP"/>
    </source>
</evidence>
<sequence length="431" mass="44741">MIRKLLATTALASLMVAGAMAQETTAPAPSGAPAMEQPAAPVVRADGHLVSNIIGESVYNGTGDEAQNIGKVSDLVLDKDGNVQSAIIGVGGFLGIGAKDVAFEFGKMQWAERDGDRWLIAATTREQLEAQPAFDSTPYKPAMPVAEAPGVAPTDGTASDTTAEAPAAELQTAPAEPAPAIEPADGSLASLIIGESVYNGTGDEAQDIGKVNDVVLSGAGKAESLVIGVGGFLGIGQKNVAFDFGNAEWAERDGDRWLVVDATRESLEALPDFDRRAYDVAPAASADTSGAAPAVTPTADTATDTEAPTDATETAAIDKSALTEVQMTDMTAKDLEGTTVYGADDARVGDIGDAVLTPDGQVDAVIIDVGGFLGIGSKPVAVGMDTFRVMADKDGRKYLYTEFTREQLEAHPAYDKETYAANREQQRLMVR</sequence>
<feature type="region of interest" description="Disordered" evidence="1">
    <location>
        <begin position="284"/>
        <end position="311"/>
    </location>
</feature>
<feature type="domain" description="PRC-barrel" evidence="3">
    <location>
        <begin position="48"/>
        <end position="123"/>
    </location>
</feature>
<feature type="signal peptide" evidence="2">
    <location>
        <begin position="1"/>
        <end position="21"/>
    </location>
</feature>
<dbReference type="InterPro" id="IPR011033">
    <property type="entry name" value="PRC_barrel-like_sf"/>
</dbReference>
<gene>
    <name evidence="4" type="ORF">DES43_10448</name>
</gene>
<comment type="caution">
    <text evidence="4">The sequence shown here is derived from an EMBL/GenBank/DDBJ whole genome shotgun (WGS) entry which is preliminary data.</text>
</comment>
<dbReference type="RefSeq" id="WP_035027170.1">
    <property type="nucleotide sequence ID" value="NZ_KK073889.1"/>
</dbReference>
<organism evidence="4 5">
    <name type="scientific">Aquamicrobium defluvii</name>
    <dbReference type="NCBI Taxonomy" id="69279"/>
    <lineage>
        <taxon>Bacteria</taxon>
        <taxon>Pseudomonadati</taxon>
        <taxon>Pseudomonadota</taxon>
        <taxon>Alphaproteobacteria</taxon>
        <taxon>Hyphomicrobiales</taxon>
        <taxon>Phyllobacteriaceae</taxon>
        <taxon>Aquamicrobium</taxon>
    </lineage>
</organism>